<name>A0A975AXI2_9THEO</name>
<keyword evidence="2" id="KW-1185">Reference proteome</keyword>
<evidence type="ECO:0000313" key="2">
    <source>
        <dbReference type="Proteomes" id="UP000671913"/>
    </source>
</evidence>
<dbReference type="Gene3D" id="3.40.50.150">
    <property type="entry name" value="Vaccinia Virus protein VP39"/>
    <property type="match status" value="1"/>
</dbReference>
<sequence length="237" mass="27497">MKLSKRLLSIIDKIPQGSKVADIGTDHGYIPVYLKLQGISNYIIASDNRIGSLNKAIKIIEEYNLSEFIFPRLGAGITVLKKGEVDTIIVAGMGGISIAEILDKGKEIQNTVKRFVFQPMKASDYLRKYLFKNEFKIIDEDLVKEQDKYYEVIVAEHGKEEIYDEIYFEVGKKLFEKRHCLLKDFIKYKINKLRKIKEKVFKSVNNEWKIKKTIDKIKKYEVLLHELEVSNNSRNDG</sequence>
<dbReference type="GO" id="GO:0160105">
    <property type="term" value="F:tRNA (adenine(22)-N1)-methyltransferase activity"/>
    <property type="evidence" value="ECO:0007669"/>
    <property type="project" value="InterPro"/>
</dbReference>
<dbReference type="SUPFAM" id="SSF53335">
    <property type="entry name" value="S-adenosyl-L-methionine-dependent methyltransferases"/>
    <property type="match status" value="1"/>
</dbReference>
<keyword evidence="1" id="KW-0489">Methyltransferase</keyword>
<dbReference type="PIRSF" id="PIRSF018637">
    <property type="entry name" value="TrmK"/>
    <property type="match status" value="1"/>
</dbReference>
<evidence type="ECO:0000313" key="1">
    <source>
        <dbReference type="EMBL" id="QSZ28310.1"/>
    </source>
</evidence>
<dbReference type="Proteomes" id="UP000671913">
    <property type="component" value="Chromosome"/>
</dbReference>
<dbReference type="GO" id="GO:0032259">
    <property type="term" value="P:methylation"/>
    <property type="evidence" value="ECO:0007669"/>
    <property type="project" value="UniProtKB-KW"/>
</dbReference>
<dbReference type="Pfam" id="PF12847">
    <property type="entry name" value="Methyltransf_18"/>
    <property type="match status" value="1"/>
</dbReference>
<dbReference type="EMBL" id="CP060096">
    <property type="protein sequence ID" value="QSZ28310.1"/>
    <property type="molecule type" value="Genomic_DNA"/>
</dbReference>
<gene>
    <name evidence="1" type="ORF">ACETAC_02670</name>
</gene>
<dbReference type="PANTHER" id="PTHR38451:SF1">
    <property type="entry name" value="TRNA (ADENINE(22)-N(1))-METHYLTRANSFERASE"/>
    <property type="match status" value="1"/>
</dbReference>
<dbReference type="AlphaFoldDB" id="A0A975AXI2"/>
<dbReference type="InterPro" id="IPR006901">
    <property type="entry name" value="TrmK"/>
</dbReference>
<dbReference type="InterPro" id="IPR029063">
    <property type="entry name" value="SAM-dependent_MTases_sf"/>
</dbReference>
<dbReference type="RefSeq" id="WP_284681033.1">
    <property type="nucleotide sequence ID" value="NZ_CP060096.1"/>
</dbReference>
<dbReference type="KEGG" id="aaut:ACETAC_02670"/>
<proteinExistence type="predicted"/>
<protein>
    <submittedName>
        <fullName evidence="1">SAM-dependent methyltransferase</fullName>
    </submittedName>
</protein>
<dbReference type="PANTHER" id="PTHR38451">
    <property type="entry name" value="TRNA (ADENINE(22)-N(1))-METHYLTRANSFERASE"/>
    <property type="match status" value="1"/>
</dbReference>
<accession>A0A975AXI2</accession>
<keyword evidence="1" id="KW-0808">Transferase</keyword>
<reference evidence="1" key="1">
    <citation type="submission" date="2020-08" db="EMBL/GenBank/DDBJ databases">
        <title>Genomic insights into the carbon and energy metabolism of the first obligate autotrophic acetogenic bacterium Aceticella autotrophica gen. nov., sp. nov.</title>
        <authorList>
            <person name="Toshchakov S.V."/>
            <person name="Elcheninov A.G."/>
            <person name="Kublanov I.V."/>
            <person name="Frolov E.N."/>
            <person name="Lebedinsky A.V."/>
        </authorList>
    </citation>
    <scope>NUCLEOTIDE SEQUENCE</scope>
    <source>
        <strain evidence="1">3443-3Ac</strain>
    </source>
</reference>
<organism evidence="1 2">
    <name type="scientific">Aceticella autotrophica</name>
    <dbReference type="NCBI Taxonomy" id="2755338"/>
    <lineage>
        <taxon>Bacteria</taxon>
        <taxon>Bacillati</taxon>
        <taxon>Bacillota</taxon>
        <taxon>Clostridia</taxon>
        <taxon>Thermoanaerobacterales</taxon>
        <taxon>Thermoanaerobacteraceae</taxon>
        <taxon>Aceticella</taxon>
    </lineage>
</organism>